<dbReference type="Proteomes" id="UP001066276">
    <property type="component" value="Chromosome 12"/>
</dbReference>
<evidence type="ECO:0000256" key="1">
    <source>
        <dbReference type="SAM" id="MobiDB-lite"/>
    </source>
</evidence>
<feature type="compositionally biased region" description="Basic residues" evidence="1">
    <location>
        <begin position="101"/>
        <end position="110"/>
    </location>
</feature>
<dbReference type="AlphaFoldDB" id="A0AAV7LBW9"/>
<accession>A0AAV7LBW9</accession>
<organism evidence="2 3">
    <name type="scientific">Pleurodeles waltl</name>
    <name type="common">Iberian ribbed newt</name>
    <dbReference type="NCBI Taxonomy" id="8319"/>
    <lineage>
        <taxon>Eukaryota</taxon>
        <taxon>Metazoa</taxon>
        <taxon>Chordata</taxon>
        <taxon>Craniata</taxon>
        <taxon>Vertebrata</taxon>
        <taxon>Euteleostomi</taxon>
        <taxon>Amphibia</taxon>
        <taxon>Batrachia</taxon>
        <taxon>Caudata</taxon>
        <taxon>Salamandroidea</taxon>
        <taxon>Salamandridae</taxon>
        <taxon>Pleurodelinae</taxon>
        <taxon>Pleurodeles</taxon>
    </lineage>
</organism>
<keyword evidence="3" id="KW-1185">Reference proteome</keyword>
<feature type="compositionally biased region" description="Basic and acidic residues" evidence="1">
    <location>
        <begin position="69"/>
        <end position="95"/>
    </location>
</feature>
<proteinExistence type="predicted"/>
<evidence type="ECO:0000313" key="2">
    <source>
        <dbReference type="EMBL" id="KAJ1085085.1"/>
    </source>
</evidence>
<name>A0AAV7LBW9_PLEWA</name>
<feature type="region of interest" description="Disordered" evidence="1">
    <location>
        <begin position="1"/>
        <end position="122"/>
    </location>
</feature>
<dbReference type="EMBL" id="JANPWB010000016">
    <property type="protein sequence ID" value="KAJ1085085.1"/>
    <property type="molecule type" value="Genomic_DNA"/>
</dbReference>
<gene>
    <name evidence="2" type="ORF">NDU88_005218</name>
</gene>
<comment type="caution">
    <text evidence="2">The sequence shown here is derived from an EMBL/GenBank/DDBJ whole genome shotgun (WGS) entry which is preliminary data.</text>
</comment>
<feature type="compositionally biased region" description="Basic and acidic residues" evidence="1">
    <location>
        <begin position="11"/>
        <end position="52"/>
    </location>
</feature>
<evidence type="ECO:0000313" key="3">
    <source>
        <dbReference type="Proteomes" id="UP001066276"/>
    </source>
</evidence>
<sequence>MTSEEEFPGSETKRDVGRRVGVSEKPEGELRAEKPEGELRAGKPDGELRARTGEGTPEVPGEPRDEEAGERKASNQDRWRLESGEQMREAPRSSRETPGGKWRKPPRPRRGVAYSGTIVPQV</sequence>
<reference evidence="2" key="1">
    <citation type="journal article" date="2022" name="bioRxiv">
        <title>Sequencing and chromosome-scale assembly of the giantPleurodeles waltlgenome.</title>
        <authorList>
            <person name="Brown T."/>
            <person name="Elewa A."/>
            <person name="Iarovenko S."/>
            <person name="Subramanian E."/>
            <person name="Araus A.J."/>
            <person name="Petzold A."/>
            <person name="Susuki M."/>
            <person name="Suzuki K.-i.T."/>
            <person name="Hayashi T."/>
            <person name="Toyoda A."/>
            <person name="Oliveira C."/>
            <person name="Osipova E."/>
            <person name="Leigh N.D."/>
            <person name="Simon A."/>
            <person name="Yun M.H."/>
        </authorList>
    </citation>
    <scope>NUCLEOTIDE SEQUENCE</scope>
    <source>
        <strain evidence="2">20211129_DDA</strain>
        <tissue evidence="2">Liver</tissue>
    </source>
</reference>
<protein>
    <submittedName>
        <fullName evidence="2">Uncharacterized protein</fullName>
    </submittedName>
</protein>